<evidence type="ECO:0000256" key="13">
    <source>
        <dbReference type="ARBA" id="ARBA00023102"/>
    </source>
</evidence>
<evidence type="ECO:0000313" key="17">
    <source>
        <dbReference type="EMBL" id="OWZ83773.1"/>
    </source>
</evidence>
<comment type="similarity">
    <text evidence="6 15">In the C-terminal section; belongs to the PRA-PH family.</text>
</comment>
<comment type="subcellular location">
    <subcellularLocation>
        <location evidence="3 15">Cytoplasm</location>
    </subcellularLocation>
</comment>
<dbReference type="GO" id="GO:0004636">
    <property type="term" value="F:phosphoribosyl-ATP diphosphatase activity"/>
    <property type="evidence" value="ECO:0007669"/>
    <property type="project" value="UniProtKB-UniRule"/>
</dbReference>
<dbReference type="EC" id="3.5.4.19" evidence="15"/>
<dbReference type="Pfam" id="PF01502">
    <property type="entry name" value="PRA-CH"/>
    <property type="match status" value="1"/>
</dbReference>
<comment type="pathway">
    <text evidence="4 15">Amino-acid biosynthesis; L-histidine biosynthesis; L-histidine from 5-phospho-alpha-D-ribose 1-diphosphate: step 3/9.</text>
</comment>
<comment type="pathway">
    <text evidence="5 15">Amino-acid biosynthesis; L-histidine biosynthesis; L-histidine from 5-phospho-alpha-D-ribose 1-diphosphate: step 2/9.</text>
</comment>
<evidence type="ECO:0000259" key="16">
    <source>
        <dbReference type="Pfam" id="PF01502"/>
    </source>
</evidence>
<evidence type="ECO:0000256" key="8">
    <source>
        <dbReference type="ARBA" id="ARBA00022490"/>
    </source>
</evidence>
<evidence type="ECO:0000256" key="14">
    <source>
        <dbReference type="ARBA" id="ARBA00023268"/>
    </source>
</evidence>
<dbReference type="EMBL" id="NIQC01000012">
    <property type="protein sequence ID" value="OWZ83773.1"/>
    <property type="molecule type" value="Genomic_DNA"/>
</dbReference>
<keyword evidence="10 15" id="KW-0547">Nucleotide-binding</keyword>
<feature type="domain" description="Phosphoribosyl-AMP cyclohydrolase" evidence="16">
    <location>
        <begin position="32"/>
        <end position="105"/>
    </location>
</feature>
<reference evidence="17 18" key="1">
    <citation type="submission" date="2017-06" db="EMBL/GenBank/DDBJ databases">
        <title>Draft Genome Sequence of Natranaerobius trueperi halophilic, alkalithermophilic bacteria from soda lakes.</title>
        <authorList>
            <person name="Zhao B."/>
        </authorList>
    </citation>
    <scope>NUCLEOTIDE SEQUENCE [LARGE SCALE GENOMIC DNA]</scope>
    <source>
        <strain evidence="17 18">DSM 18760</strain>
    </source>
</reference>
<evidence type="ECO:0000256" key="7">
    <source>
        <dbReference type="ARBA" id="ARBA00008299"/>
    </source>
</evidence>
<dbReference type="OrthoDB" id="9795769at2"/>
<keyword evidence="14 15" id="KW-0511">Multifunctional enzyme</keyword>
<dbReference type="PANTHER" id="PTHR42945">
    <property type="entry name" value="HISTIDINE BIOSYNTHESIS BIFUNCTIONAL PROTEIN"/>
    <property type="match status" value="1"/>
</dbReference>
<dbReference type="GO" id="GO:0005524">
    <property type="term" value="F:ATP binding"/>
    <property type="evidence" value="ECO:0007669"/>
    <property type="project" value="UniProtKB-KW"/>
</dbReference>
<feature type="region of interest" description="Phosphoribosyl-ATP pyrophosphohydrolase" evidence="15">
    <location>
        <begin position="121"/>
        <end position="211"/>
    </location>
</feature>
<evidence type="ECO:0000256" key="3">
    <source>
        <dbReference type="ARBA" id="ARBA00004496"/>
    </source>
</evidence>
<feature type="region of interest" description="Phosphoribosyl-AMP cyclohydrolase" evidence="15">
    <location>
        <begin position="1"/>
        <end position="120"/>
    </location>
</feature>
<keyword evidence="12 15" id="KW-0067">ATP-binding</keyword>
<comment type="catalytic activity">
    <reaction evidence="1 15">
        <text>1-(5-phospho-beta-D-ribosyl)-5'-AMP + H2O = 1-(5-phospho-beta-D-ribosyl)-5-[(5-phospho-beta-D-ribosylamino)methylideneamino]imidazole-4-carboxamide</text>
        <dbReference type="Rhea" id="RHEA:20049"/>
        <dbReference type="ChEBI" id="CHEBI:15377"/>
        <dbReference type="ChEBI" id="CHEBI:58435"/>
        <dbReference type="ChEBI" id="CHEBI:59457"/>
        <dbReference type="EC" id="3.5.4.19"/>
    </reaction>
</comment>
<evidence type="ECO:0000313" key="18">
    <source>
        <dbReference type="Proteomes" id="UP000214588"/>
    </source>
</evidence>
<dbReference type="InterPro" id="IPR008179">
    <property type="entry name" value="HisE"/>
</dbReference>
<evidence type="ECO:0000256" key="11">
    <source>
        <dbReference type="ARBA" id="ARBA00022801"/>
    </source>
</evidence>
<dbReference type="HAMAP" id="MF_01020">
    <property type="entry name" value="HisE"/>
    <property type="match status" value="1"/>
</dbReference>
<proteinExistence type="inferred from homology"/>
<dbReference type="Pfam" id="PF01503">
    <property type="entry name" value="PRA-PH"/>
    <property type="match status" value="1"/>
</dbReference>
<dbReference type="Gene3D" id="3.10.20.810">
    <property type="entry name" value="Phosphoribosyl-AMP cyclohydrolase"/>
    <property type="match status" value="1"/>
</dbReference>
<keyword evidence="9 15" id="KW-0028">Amino-acid biosynthesis</keyword>
<evidence type="ECO:0000256" key="9">
    <source>
        <dbReference type="ARBA" id="ARBA00022605"/>
    </source>
</evidence>
<dbReference type="CDD" id="cd11534">
    <property type="entry name" value="NTP-PPase_HisIE_like"/>
    <property type="match status" value="1"/>
</dbReference>
<protein>
    <recommendedName>
        <fullName evidence="15">Histidine biosynthesis bifunctional protein HisIE</fullName>
    </recommendedName>
    <domain>
        <recommendedName>
            <fullName evidence="15">Phosphoribosyl-AMP cyclohydrolase</fullName>
            <shortName evidence="15">PRA-CH</shortName>
            <ecNumber evidence="15">3.5.4.19</ecNumber>
        </recommendedName>
    </domain>
    <domain>
        <recommendedName>
            <fullName evidence="15">Phosphoribosyl-ATP pyrophosphatase</fullName>
            <shortName evidence="15">PRA-PH</shortName>
            <ecNumber evidence="15">3.6.1.31</ecNumber>
        </recommendedName>
    </domain>
</protein>
<dbReference type="AlphaFoldDB" id="A0A226BXL5"/>
<dbReference type="EC" id="3.6.1.31" evidence="15"/>
<dbReference type="InterPro" id="IPR026660">
    <property type="entry name" value="PRA-CH"/>
</dbReference>
<evidence type="ECO:0000256" key="1">
    <source>
        <dbReference type="ARBA" id="ARBA00000024"/>
    </source>
</evidence>
<accession>A0A226BXL5</accession>
<keyword evidence="13 15" id="KW-0368">Histidine biosynthesis</keyword>
<dbReference type="SUPFAM" id="SSF101386">
    <property type="entry name" value="all-alpha NTP pyrophosphatases"/>
    <property type="match status" value="1"/>
</dbReference>
<dbReference type="NCBIfam" id="NF002747">
    <property type="entry name" value="PRK02759.1"/>
    <property type="match status" value="1"/>
</dbReference>
<sequence length="211" mass="24298">MINEKLLEEISFSEDGLLPCIVQDNNTNEVLMMAYMNKEALKKTYETGYTWFWSRKRQKLWQKGESSGNEQKVVSLQLDCDKDTLLAKVLQTGPACHTGEPTCFYNTLKESDLDKSYISIIPKLSKIVEERLTSKQSGSYTVKLVEKGENQVLKKLGEEATELVMACKESDKQEIKYEAADLMFHMILSLKYFEVDINEVLQELTNRNQSR</sequence>
<dbReference type="NCBIfam" id="NF000768">
    <property type="entry name" value="PRK00051.1"/>
    <property type="match status" value="1"/>
</dbReference>
<name>A0A226BXL5_9FIRM</name>
<evidence type="ECO:0000256" key="10">
    <source>
        <dbReference type="ARBA" id="ARBA00022741"/>
    </source>
</evidence>
<dbReference type="FunFam" id="3.10.20.810:FF:000001">
    <property type="entry name" value="Histidine biosynthesis bifunctional protein HisIE"/>
    <property type="match status" value="1"/>
</dbReference>
<keyword evidence="11 15" id="KW-0378">Hydrolase</keyword>
<dbReference type="GO" id="GO:0000105">
    <property type="term" value="P:L-histidine biosynthetic process"/>
    <property type="evidence" value="ECO:0007669"/>
    <property type="project" value="UniProtKB-UniRule"/>
</dbReference>
<gene>
    <name evidence="15" type="primary">hisI</name>
    <name evidence="15" type="synonym">hisIE</name>
    <name evidence="17" type="ORF">CDO51_06680</name>
</gene>
<dbReference type="InterPro" id="IPR038019">
    <property type="entry name" value="PRib_AMP_CycHydrolase_sf"/>
</dbReference>
<evidence type="ECO:0000256" key="15">
    <source>
        <dbReference type="HAMAP-Rule" id="MF_01019"/>
    </source>
</evidence>
<dbReference type="InterPro" id="IPR023019">
    <property type="entry name" value="His_synth_HisIE"/>
</dbReference>
<evidence type="ECO:0000256" key="4">
    <source>
        <dbReference type="ARBA" id="ARBA00005169"/>
    </source>
</evidence>
<comment type="caution">
    <text evidence="17">The sequence shown here is derived from an EMBL/GenBank/DDBJ whole genome shotgun (WGS) entry which is preliminary data.</text>
</comment>
<keyword evidence="8 15" id="KW-0963">Cytoplasm</keyword>
<dbReference type="NCBIfam" id="TIGR03188">
    <property type="entry name" value="histidine_hisI"/>
    <property type="match status" value="1"/>
</dbReference>
<dbReference type="GO" id="GO:0005737">
    <property type="term" value="C:cytoplasm"/>
    <property type="evidence" value="ECO:0007669"/>
    <property type="project" value="UniProtKB-SubCell"/>
</dbReference>
<evidence type="ECO:0000256" key="2">
    <source>
        <dbReference type="ARBA" id="ARBA00001460"/>
    </source>
</evidence>
<dbReference type="RefSeq" id="WP_089023523.1">
    <property type="nucleotide sequence ID" value="NZ_NIQC01000012.1"/>
</dbReference>
<dbReference type="InterPro" id="IPR002496">
    <property type="entry name" value="PRib_AMP_CycHydrolase_dom"/>
</dbReference>
<dbReference type="HAMAP" id="MF_01019">
    <property type="entry name" value="HisIE"/>
    <property type="match status" value="1"/>
</dbReference>
<evidence type="ECO:0000256" key="12">
    <source>
        <dbReference type="ARBA" id="ARBA00022840"/>
    </source>
</evidence>
<dbReference type="Gene3D" id="1.10.287.1080">
    <property type="entry name" value="MazG-like"/>
    <property type="match status" value="1"/>
</dbReference>
<dbReference type="SUPFAM" id="SSF141734">
    <property type="entry name" value="HisI-like"/>
    <property type="match status" value="1"/>
</dbReference>
<dbReference type="Proteomes" id="UP000214588">
    <property type="component" value="Unassembled WGS sequence"/>
</dbReference>
<dbReference type="GO" id="GO:0004635">
    <property type="term" value="F:phosphoribosyl-AMP cyclohydrolase activity"/>
    <property type="evidence" value="ECO:0007669"/>
    <property type="project" value="UniProtKB-UniRule"/>
</dbReference>
<comment type="similarity">
    <text evidence="7 15">In the N-terminal section; belongs to the PRA-CH family.</text>
</comment>
<dbReference type="UniPathway" id="UPA00031">
    <property type="reaction ID" value="UER00007"/>
</dbReference>
<evidence type="ECO:0000256" key="5">
    <source>
        <dbReference type="ARBA" id="ARBA00005204"/>
    </source>
</evidence>
<dbReference type="InterPro" id="IPR021130">
    <property type="entry name" value="PRib-ATP_PPHydrolase-like"/>
</dbReference>
<organism evidence="17 18">
    <name type="scientific">Natranaerobius trueperi</name>
    <dbReference type="NCBI Taxonomy" id="759412"/>
    <lineage>
        <taxon>Bacteria</taxon>
        <taxon>Bacillati</taxon>
        <taxon>Bacillota</taxon>
        <taxon>Clostridia</taxon>
        <taxon>Natranaerobiales</taxon>
        <taxon>Natranaerobiaceae</taxon>
        <taxon>Natranaerobius</taxon>
    </lineage>
</organism>
<keyword evidence="18" id="KW-1185">Reference proteome</keyword>
<comment type="catalytic activity">
    <reaction evidence="2 15">
        <text>1-(5-phospho-beta-D-ribosyl)-ATP + H2O = 1-(5-phospho-beta-D-ribosyl)-5'-AMP + diphosphate + H(+)</text>
        <dbReference type="Rhea" id="RHEA:22828"/>
        <dbReference type="ChEBI" id="CHEBI:15377"/>
        <dbReference type="ChEBI" id="CHEBI:15378"/>
        <dbReference type="ChEBI" id="CHEBI:33019"/>
        <dbReference type="ChEBI" id="CHEBI:59457"/>
        <dbReference type="ChEBI" id="CHEBI:73183"/>
        <dbReference type="EC" id="3.6.1.31"/>
    </reaction>
</comment>
<evidence type="ECO:0000256" key="6">
    <source>
        <dbReference type="ARBA" id="ARBA00007731"/>
    </source>
</evidence>
<dbReference type="HAMAP" id="MF_01021">
    <property type="entry name" value="HisI"/>
    <property type="match status" value="1"/>
</dbReference>
<dbReference type="PANTHER" id="PTHR42945:SF1">
    <property type="entry name" value="HISTIDINE BIOSYNTHESIS BIFUNCTIONAL PROTEIN HIS7"/>
    <property type="match status" value="1"/>
</dbReference>